<dbReference type="SUPFAM" id="SSF46785">
    <property type="entry name" value="Winged helix' DNA-binding domain"/>
    <property type="match status" value="1"/>
</dbReference>
<dbReference type="GO" id="GO:0003677">
    <property type="term" value="F:DNA binding"/>
    <property type="evidence" value="ECO:0007669"/>
    <property type="project" value="UniProtKB-KW"/>
</dbReference>
<evidence type="ECO:0000256" key="2">
    <source>
        <dbReference type="ARBA" id="ARBA00023125"/>
    </source>
</evidence>
<dbReference type="HOGENOM" id="CLU_1254476_0_0_7"/>
<dbReference type="InterPro" id="IPR036388">
    <property type="entry name" value="WH-like_DNA-bd_sf"/>
</dbReference>
<evidence type="ECO:0000313" key="5">
    <source>
        <dbReference type="Proteomes" id="UP000008963"/>
    </source>
</evidence>
<evidence type="ECO:0000256" key="1">
    <source>
        <dbReference type="ARBA" id="ARBA00023015"/>
    </source>
</evidence>
<protein>
    <submittedName>
        <fullName evidence="4">Uncharacterized protein</fullName>
    </submittedName>
</protein>
<accession>E1X080</accession>
<dbReference type="InterPro" id="IPR052362">
    <property type="entry name" value="HTH-GbsR_regulator"/>
</dbReference>
<organism evidence="4 5">
    <name type="scientific">Halobacteriovorax marinus (strain ATCC BAA-682 / DSM 15412 / SJ)</name>
    <name type="common">Bacteriovorax marinus</name>
    <dbReference type="NCBI Taxonomy" id="862908"/>
    <lineage>
        <taxon>Bacteria</taxon>
        <taxon>Pseudomonadati</taxon>
        <taxon>Bdellovibrionota</taxon>
        <taxon>Bacteriovoracia</taxon>
        <taxon>Bacteriovoracales</taxon>
        <taxon>Halobacteriovoraceae</taxon>
        <taxon>Halobacteriovorax</taxon>
    </lineage>
</organism>
<dbReference type="AlphaFoldDB" id="E1X080"/>
<dbReference type="PANTHER" id="PTHR38465:SF1">
    <property type="entry name" value="HTH-TYPE TRANSCRIPTIONAL REGULATOR MJ1563-RELATED"/>
    <property type="match status" value="1"/>
</dbReference>
<proteinExistence type="predicted"/>
<dbReference type="KEGG" id="bmx:BMS_1445"/>
<dbReference type="EMBL" id="FQ312005">
    <property type="protein sequence ID" value="CBW26307.1"/>
    <property type="molecule type" value="Genomic_DNA"/>
</dbReference>
<keyword evidence="1" id="KW-0805">Transcription regulation</keyword>
<keyword evidence="5" id="KW-1185">Reference proteome</keyword>
<dbReference type="PANTHER" id="PTHR38465">
    <property type="entry name" value="HTH-TYPE TRANSCRIPTIONAL REGULATOR MJ1563-RELATED"/>
    <property type="match status" value="1"/>
</dbReference>
<sequence length="220" mass="24800">MMNDQEIVEEALLKELPVFENFLNQIGFKRIEGSVYGLLVLSPRPLMSSEIETTLSLSQPAVSNALKVLTHYGAVISRDVKKEEFERRVKVHSVKEDSLQIVSSVFRKREQETIQEFKHMALRLEKISNEISSDNDPRAKRLKSIISTCEIAESVMSFVVELTKSKLPEEYPQIVKQLPKTLSLLSSGVVPMANLTDQVKKSLTNKLKGGLERLSGEVTK</sequence>
<gene>
    <name evidence="4" type="ordered locus">BMS_1445</name>
</gene>
<dbReference type="STRING" id="862908.BMS_1445"/>
<keyword evidence="2" id="KW-0238">DNA-binding</keyword>
<keyword evidence="3" id="KW-0804">Transcription</keyword>
<dbReference type="Proteomes" id="UP000008963">
    <property type="component" value="Chromosome"/>
</dbReference>
<reference evidence="5" key="1">
    <citation type="journal article" date="2013" name="ISME J.">
        <title>A small predatory core genome in the divergent marine Bacteriovorax marinus SJ and the terrestrial Bdellovibrio bacteriovorus.</title>
        <authorList>
            <person name="Crossman L.C."/>
            <person name="Chen H."/>
            <person name="Cerdeno-Tarraga A.M."/>
            <person name="Brooks K."/>
            <person name="Quail M.A."/>
            <person name="Pineiro S.A."/>
            <person name="Hobley L."/>
            <person name="Sockett R.E."/>
            <person name="Bentley S.D."/>
            <person name="Parkhill J."/>
            <person name="Williams H.N."/>
            <person name="Stine O.C."/>
        </authorList>
    </citation>
    <scope>NUCLEOTIDE SEQUENCE [LARGE SCALE GENOMIC DNA]</scope>
    <source>
        <strain evidence="5">ATCC BAA-682 / DSM 15412 / SJ</strain>
    </source>
</reference>
<dbReference type="OrthoDB" id="5292171at2"/>
<evidence type="ECO:0000256" key="3">
    <source>
        <dbReference type="ARBA" id="ARBA00023163"/>
    </source>
</evidence>
<name>E1X080_HALMS</name>
<dbReference type="InterPro" id="IPR036390">
    <property type="entry name" value="WH_DNA-bd_sf"/>
</dbReference>
<dbReference type="eggNOG" id="COG1510">
    <property type="taxonomic scope" value="Bacteria"/>
</dbReference>
<evidence type="ECO:0000313" key="4">
    <source>
        <dbReference type="EMBL" id="CBW26307.1"/>
    </source>
</evidence>
<dbReference type="PATRIC" id="fig|862908.3.peg.1376"/>
<dbReference type="Gene3D" id="1.10.10.10">
    <property type="entry name" value="Winged helix-like DNA-binding domain superfamily/Winged helix DNA-binding domain"/>
    <property type="match status" value="1"/>
</dbReference>
<dbReference type="RefSeq" id="WP_014244091.1">
    <property type="nucleotide sequence ID" value="NC_016620.1"/>
</dbReference>